<proteinExistence type="predicted"/>
<evidence type="ECO:0008006" key="4">
    <source>
        <dbReference type="Google" id="ProtNLM"/>
    </source>
</evidence>
<reference evidence="2" key="2">
    <citation type="submission" date="2018-05" db="EMBL/GenBank/DDBJ databases">
        <title>OgluRS3 (Oryza glumaepatula Reference Sequence Version 3).</title>
        <authorList>
            <person name="Zhang J."/>
            <person name="Kudrna D."/>
            <person name="Lee S."/>
            <person name="Talag J."/>
            <person name="Welchert J."/>
            <person name="Wing R.A."/>
        </authorList>
    </citation>
    <scope>NUCLEOTIDE SEQUENCE [LARGE SCALE GENOMIC DNA]</scope>
</reference>
<dbReference type="AlphaFoldDB" id="A0A0D9ZZK9"/>
<dbReference type="EnsemblPlants" id="OGLUM05G18610.1">
    <property type="protein sequence ID" value="OGLUM05G18610.1"/>
    <property type="gene ID" value="OGLUM05G18610"/>
</dbReference>
<sequence>MGIPAAWRTSVHGAADGWARRATRKAPSAAKEWGHRGAGASQTGVGGAADGGGCGPCDEATPPSAVLVIIVVHNSSTAAEEWRSGVGAAADEAPRRFLARVADLRRRRIMGFGGEARFLAWEWDNEATGRDATQGRTGEGMNAAWGRSA</sequence>
<dbReference type="HOGENOM" id="CLU_1752595_0_0_1"/>
<accession>A0A0D9ZZK9</accession>
<evidence type="ECO:0000313" key="2">
    <source>
        <dbReference type="EnsemblPlants" id="OGLUM05G18610.1"/>
    </source>
</evidence>
<reference evidence="2" key="1">
    <citation type="submission" date="2015-04" db="UniProtKB">
        <authorList>
            <consortium name="EnsemblPlants"/>
        </authorList>
    </citation>
    <scope>IDENTIFICATION</scope>
</reference>
<organism evidence="2">
    <name type="scientific">Oryza glumipatula</name>
    <dbReference type="NCBI Taxonomy" id="40148"/>
    <lineage>
        <taxon>Eukaryota</taxon>
        <taxon>Viridiplantae</taxon>
        <taxon>Streptophyta</taxon>
        <taxon>Embryophyta</taxon>
        <taxon>Tracheophyta</taxon>
        <taxon>Spermatophyta</taxon>
        <taxon>Magnoliopsida</taxon>
        <taxon>Liliopsida</taxon>
        <taxon>Poales</taxon>
        <taxon>Poaceae</taxon>
        <taxon>BOP clade</taxon>
        <taxon>Oryzoideae</taxon>
        <taxon>Oryzeae</taxon>
        <taxon>Oryzinae</taxon>
        <taxon>Oryza</taxon>
    </lineage>
</organism>
<protein>
    <recommendedName>
        <fullName evidence="4">DUF834 domain-containing protein</fullName>
    </recommendedName>
</protein>
<feature type="region of interest" description="Disordered" evidence="1">
    <location>
        <begin position="18"/>
        <end position="51"/>
    </location>
</feature>
<evidence type="ECO:0000256" key="1">
    <source>
        <dbReference type="SAM" id="MobiDB-lite"/>
    </source>
</evidence>
<dbReference type="Proteomes" id="UP000026961">
    <property type="component" value="Chromosome 5"/>
</dbReference>
<keyword evidence="3" id="KW-1185">Reference proteome</keyword>
<name>A0A0D9ZZK9_9ORYZ</name>
<evidence type="ECO:0000313" key="3">
    <source>
        <dbReference type="Proteomes" id="UP000026961"/>
    </source>
</evidence>
<feature type="region of interest" description="Disordered" evidence="1">
    <location>
        <begin position="130"/>
        <end position="149"/>
    </location>
</feature>
<dbReference type="Gramene" id="OGLUM05G18610.1">
    <property type="protein sequence ID" value="OGLUM05G18610.1"/>
    <property type="gene ID" value="OGLUM05G18610"/>
</dbReference>